<proteinExistence type="predicted"/>
<dbReference type="Proteomes" id="UP000324222">
    <property type="component" value="Unassembled WGS sequence"/>
</dbReference>
<gene>
    <name evidence="3" type="ORF">E2C01_100115</name>
</gene>
<dbReference type="AlphaFoldDB" id="A0A5B7KH51"/>
<reference evidence="3 4" key="1">
    <citation type="submission" date="2019-05" db="EMBL/GenBank/DDBJ databases">
        <title>Another draft genome of Portunus trituberculatus and its Hox gene families provides insights of decapod evolution.</title>
        <authorList>
            <person name="Jeong J.-H."/>
            <person name="Song I."/>
            <person name="Kim S."/>
            <person name="Choi T."/>
            <person name="Kim D."/>
            <person name="Ryu S."/>
            <person name="Kim W."/>
        </authorList>
    </citation>
    <scope>NUCLEOTIDE SEQUENCE [LARGE SCALE GENOMIC DNA]</scope>
    <source>
        <tissue evidence="3">Muscle</tissue>
    </source>
</reference>
<comment type="caution">
    <text evidence="3">The sequence shown here is derived from an EMBL/GenBank/DDBJ whole genome shotgun (WGS) entry which is preliminary data.</text>
</comment>
<evidence type="ECO:0000256" key="1">
    <source>
        <dbReference type="SAM" id="MobiDB-lite"/>
    </source>
</evidence>
<keyword evidence="2" id="KW-1133">Transmembrane helix</keyword>
<evidence type="ECO:0000256" key="2">
    <source>
        <dbReference type="SAM" id="Phobius"/>
    </source>
</evidence>
<organism evidence="3 4">
    <name type="scientific">Portunus trituberculatus</name>
    <name type="common">Swimming crab</name>
    <name type="synonym">Neptunus trituberculatus</name>
    <dbReference type="NCBI Taxonomy" id="210409"/>
    <lineage>
        <taxon>Eukaryota</taxon>
        <taxon>Metazoa</taxon>
        <taxon>Ecdysozoa</taxon>
        <taxon>Arthropoda</taxon>
        <taxon>Crustacea</taxon>
        <taxon>Multicrustacea</taxon>
        <taxon>Malacostraca</taxon>
        <taxon>Eumalacostraca</taxon>
        <taxon>Eucarida</taxon>
        <taxon>Decapoda</taxon>
        <taxon>Pleocyemata</taxon>
        <taxon>Brachyura</taxon>
        <taxon>Eubrachyura</taxon>
        <taxon>Portunoidea</taxon>
        <taxon>Portunidae</taxon>
        <taxon>Portuninae</taxon>
        <taxon>Portunus</taxon>
    </lineage>
</organism>
<accession>A0A5B7KH51</accession>
<sequence>MAQRSADNGQEQQDTTRKEGCGSRFWRETTLLVRTPALRRITISLFGCWFFTGATFWGMSLSGTSFRCVSWCLKEELS</sequence>
<feature type="region of interest" description="Disordered" evidence="1">
    <location>
        <begin position="1"/>
        <end position="21"/>
    </location>
</feature>
<keyword evidence="2" id="KW-0812">Transmembrane</keyword>
<evidence type="ECO:0000313" key="4">
    <source>
        <dbReference type="Proteomes" id="UP000324222"/>
    </source>
</evidence>
<feature type="compositionally biased region" description="Polar residues" evidence="1">
    <location>
        <begin position="1"/>
        <end position="13"/>
    </location>
</feature>
<protein>
    <submittedName>
        <fullName evidence="3">Uncharacterized protein</fullName>
    </submittedName>
</protein>
<evidence type="ECO:0000313" key="3">
    <source>
        <dbReference type="EMBL" id="MPD04429.1"/>
    </source>
</evidence>
<keyword evidence="4" id="KW-1185">Reference proteome</keyword>
<keyword evidence="2" id="KW-0472">Membrane</keyword>
<name>A0A5B7KH51_PORTR</name>
<dbReference type="EMBL" id="VSRR010141032">
    <property type="protein sequence ID" value="MPD04429.1"/>
    <property type="molecule type" value="Genomic_DNA"/>
</dbReference>
<feature type="transmembrane region" description="Helical" evidence="2">
    <location>
        <begin position="37"/>
        <end position="57"/>
    </location>
</feature>